<sequence length="213" mass="23638">MERLAEKLQTDGQNTKTNAFCRKPAPPPPPPNGIRCFNTYGSYACPCLSGFRPINESSDPKLSGCVEICNPKMCGHGKCEIKGDKYRCPLLTPPAGNRNPRKVDWDSYREELGLLLGGNVFNFPSLADIDMTVDNVQSAIVQSFNSNSRVASSGLPRRVPWWSKDLGDLRKECRKLFNKAKKTGDWAINQKELALATFLDIEGAFDRVPTEAI</sequence>
<reference evidence="2 3" key="1">
    <citation type="journal article" date="2022" name="Nat. Ecol. Evol.">
        <title>A masculinizing supergene underlies an exaggerated male reproductive morph in a spider.</title>
        <authorList>
            <person name="Hendrickx F."/>
            <person name="De Corte Z."/>
            <person name="Sonet G."/>
            <person name="Van Belleghem S.M."/>
            <person name="Kostlbacher S."/>
            <person name="Vangestel C."/>
        </authorList>
    </citation>
    <scope>NUCLEOTIDE SEQUENCE [LARGE SCALE GENOMIC DNA]</scope>
    <source>
        <strain evidence="2">W744_W776</strain>
    </source>
</reference>
<dbReference type="Proteomes" id="UP000827092">
    <property type="component" value="Unassembled WGS sequence"/>
</dbReference>
<proteinExistence type="predicted"/>
<accession>A0AAV6TKI0</accession>
<evidence type="ECO:0008006" key="4">
    <source>
        <dbReference type="Google" id="ProtNLM"/>
    </source>
</evidence>
<dbReference type="EMBL" id="JAFNEN010003169">
    <property type="protein sequence ID" value="KAG8172061.1"/>
    <property type="molecule type" value="Genomic_DNA"/>
</dbReference>
<evidence type="ECO:0000313" key="2">
    <source>
        <dbReference type="EMBL" id="KAG8172061.1"/>
    </source>
</evidence>
<feature type="region of interest" description="Disordered" evidence="1">
    <location>
        <begin position="1"/>
        <end position="26"/>
    </location>
</feature>
<dbReference type="SUPFAM" id="SSF57196">
    <property type="entry name" value="EGF/Laminin"/>
    <property type="match status" value="1"/>
</dbReference>
<feature type="non-terminal residue" evidence="2">
    <location>
        <position position="213"/>
    </location>
</feature>
<evidence type="ECO:0000256" key="1">
    <source>
        <dbReference type="SAM" id="MobiDB-lite"/>
    </source>
</evidence>
<comment type="caution">
    <text evidence="2">The sequence shown here is derived from an EMBL/GenBank/DDBJ whole genome shotgun (WGS) entry which is preliminary data.</text>
</comment>
<organism evidence="2 3">
    <name type="scientific">Oedothorax gibbosus</name>
    <dbReference type="NCBI Taxonomy" id="931172"/>
    <lineage>
        <taxon>Eukaryota</taxon>
        <taxon>Metazoa</taxon>
        <taxon>Ecdysozoa</taxon>
        <taxon>Arthropoda</taxon>
        <taxon>Chelicerata</taxon>
        <taxon>Arachnida</taxon>
        <taxon>Araneae</taxon>
        <taxon>Araneomorphae</taxon>
        <taxon>Entelegynae</taxon>
        <taxon>Araneoidea</taxon>
        <taxon>Linyphiidae</taxon>
        <taxon>Erigoninae</taxon>
        <taxon>Oedothorax</taxon>
    </lineage>
</organism>
<evidence type="ECO:0000313" key="3">
    <source>
        <dbReference type="Proteomes" id="UP000827092"/>
    </source>
</evidence>
<protein>
    <recommendedName>
        <fullName evidence="4">EGF-like domain-containing protein</fullName>
    </recommendedName>
</protein>
<keyword evidence="3" id="KW-1185">Reference proteome</keyword>
<dbReference type="AlphaFoldDB" id="A0AAV6TKI0"/>
<gene>
    <name evidence="2" type="ORF">JTE90_015477</name>
</gene>
<name>A0AAV6TKI0_9ARAC</name>